<evidence type="ECO:0000256" key="3">
    <source>
        <dbReference type="PIRSR" id="PIRSR005384-1"/>
    </source>
</evidence>
<reference evidence="5" key="1">
    <citation type="submission" date="2023-04" db="EMBL/GenBank/DDBJ databases">
        <title>Complete genome sequence of Temperatibacter marinus.</title>
        <authorList>
            <person name="Rong J.-C."/>
            <person name="Yi M.-L."/>
            <person name="Zhao Q."/>
        </authorList>
    </citation>
    <scope>NUCLEOTIDE SEQUENCE</scope>
    <source>
        <strain evidence="5">NBRC 110045</strain>
    </source>
</reference>
<dbReference type="PANTHER" id="PTHR30345:SF0">
    <property type="entry name" value="DNA DAMAGE-REPAIR_TOLERATION PROTEIN DRT102"/>
    <property type="match status" value="1"/>
</dbReference>
<dbReference type="EC" id="5.3.1.6" evidence="5"/>
<feature type="binding site" evidence="4">
    <location>
        <begin position="69"/>
        <end position="73"/>
    </location>
    <ligand>
        <name>D-ribulose 5-phosphate</name>
        <dbReference type="ChEBI" id="CHEBI:58121"/>
    </ligand>
</feature>
<proteinExistence type="inferred from homology"/>
<name>A0AA52H978_9PROT</name>
<feature type="binding site" evidence="4">
    <location>
        <position position="112"/>
    </location>
    <ligand>
        <name>D-ribulose 5-phosphate</name>
        <dbReference type="ChEBI" id="CHEBI:58121"/>
    </ligand>
</feature>
<dbReference type="NCBIfam" id="TIGR01120">
    <property type="entry name" value="rpiB"/>
    <property type="match status" value="1"/>
</dbReference>
<dbReference type="RefSeq" id="WP_310798062.1">
    <property type="nucleotide sequence ID" value="NZ_CP123872.1"/>
</dbReference>
<accession>A0AA52H978</accession>
<dbReference type="Gene3D" id="3.40.1400.10">
    <property type="entry name" value="Sugar-phosphate isomerase, RpiB/LacA/LacB"/>
    <property type="match status" value="1"/>
</dbReference>
<dbReference type="PIRSF" id="PIRSF005384">
    <property type="entry name" value="RpiB_LacA_B"/>
    <property type="match status" value="1"/>
</dbReference>
<protein>
    <submittedName>
        <fullName evidence="5">Ribose 5-phosphate isomerase B</fullName>
        <ecNumber evidence="5">5.3.1.6</ecNumber>
    </submittedName>
</protein>
<feature type="active site" description="Proton donor" evidence="3">
    <location>
        <position position="101"/>
    </location>
</feature>
<feature type="active site" description="Proton acceptor" evidence="3">
    <location>
        <position position="68"/>
    </location>
</feature>
<evidence type="ECO:0000256" key="2">
    <source>
        <dbReference type="ARBA" id="ARBA00023235"/>
    </source>
</evidence>
<feature type="binding site" evidence="4">
    <location>
        <position position="135"/>
    </location>
    <ligand>
        <name>D-ribulose 5-phosphate</name>
        <dbReference type="ChEBI" id="CHEBI:58121"/>
    </ligand>
</feature>
<feature type="binding site" evidence="4">
    <location>
        <position position="102"/>
    </location>
    <ligand>
        <name>D-ribulose 5-phosphate</name>
        <dbReference type="ChEBI" id="CHEBI:58121"/>
    </ligand>
</feature>
<dbReference type="Pfam" id="PF02502">
    <property type="entry name" value="LacAB_rpiB"/>
    <property type="match status" value="1"/>
</dbReference>
<dbReference type="GO" id="GO:0005975">
    <property type="term" value="P:carbohydrate metabolic process"/>
    <property type="evidence" value="ECO:0007669"/>
    <property type="project" value="InterPro"/>
</dbReference>
<evidence type="ECO:0000313" key="6">
    <source>
        <dbReference type="Proteomes" id="UP001268683"/>
    </source>
</evidence>
<dbReference type="NCBIfam" id="NF004051">
    <property type="entry name" value="PRK05571.1"/>
    <property type="match status" value="1"/>
</dbReference>
<keyword evidence="2 5" id="KW-0413">Isomerase</keyword>
<dbReference type="AlphaFoldDB" id="A0AA52H978"/>
<feature type="binding site" evidence="4">
    <location>
        <begin position="11"/>
        <end position="12"/>
    </location>
    <ligand>
        <name>D-ribulose 5-phosphate</name>
        <dbReference type="ChEBI" id="CHEBI:58121"/>
    </ligand>
</feature>
<dbReference type="SUPFAM" id="SSF89623">
    <property type="entry name" value="Ribose/Galactose isomerase RpiB/AlsB"/>
    <property type="match status" value="1"/>
</dbReference>
<sequence length="144" mass="15407">MTSKTIAFACDHAGPALKNVLMALAEEWGYKTLNLGTDGPESVDYPDFGVAMAKAIEDKEADLGVLICGTGIGISIAANRNPNVRAALCHSGLTARLTRQHNNANVLALGARIIGEEVAIDCLKEFLNTEFEGGRHERRVNKLS</sequence>
<comment type="similarity">
    <text evidence="1">Belongs to the LacAB/RpiB family.</text>
</comment>
<evidence type="ECO:0000256" key="1">
    <source>
        <dbReference type="ARBA" id="ARBA00008754"/>
    </source>
</evidence>
<dbReference type="InterPro" id="IPR004785">
    <property type="entry name" value="RpiB"/>
</dbReference>
<gene>
    <name evidence="5" type="primary">rpiB</name>
    <name evidence="5" type="ORF">QGN29_11760</name>
</gene>
<keyword evidence="6" id="KW-1185">Reference proteome</keyword>
<dbReference type="PANTHER" id="PTHR30345">
    <property type="entry name" value="RIBOSE-5-PHOSPHATE ISOMERASE B"/>
    <property type="match status" value="1"/>
</dbReference>
<dbReference type="GO" id="GO:0004751">
    <property type="term" value="F:ribose-5-phosphate isomerase activity"/>
    <property type="evidence" value="ECO:0007669"/>
    <property type="project" value="UniProtKB-EC"/>
</dbReference>
<dbReference type="EMBL" id="CP123872">
    <property type="protein sequence ID" value="WND02227.1"/>
    <property type="molecule type" value="Genomic_DNA"/>
</dbReference>
<feature type="binding site" evidence="4">
    <location>
        <position position="139"/>
    </location>
    <ligand>
        <name>D-ribulose 5-phosphate</name>
        <dbReference type="ChEBI" id="CHEBI:58121"/>
    </ligand>
</feature>
<dbReference type="KEGG" id="tmk:QGN29_11760"/>
<dbReference type="InterPro" id="IPR036569">
    <property type="entry name" value="RpiB_LacA_LacB_sf"/>
</dbReference>
<dbReference type="InterPro" id="IPR003500">
    <property type="entry name" value="RpiB_LacA_LacB"/>
</dbReference>
<dbReference type="NCBIfam" id="TIGR00689">
    <property type="entry name" value="rpiB_lacA_lacB"/>
    <property type="match status" value="1"/>
</dbReference>
<evidence type="ECO:0000313" key="5">
    <source>
        <dbReference type="EMBL" id="WND02227.1"/>
    </source>
</evidence>
<organism evidence="5 6">
    <name type="scientific">Temperatibacter marinus</name>
    <dbReference type="NCBI Taxonomy" id="1456591"/>
    <lineage>
        <taxon>Bacteria</taxon>
        <taxon>Pseudomonadati</taxon>
        <taxon>Pseudomonadota</taxon>
        <taxon>Alphaproteobacteria</taxon>
        <taxon>Kordiimonadales</taxon>
        <taxon>Temperatibacteraceae</taxon>
        <taxon>Temperatibacter</taxon>
    </lineage>
</organism>
<dbReference type="Proteomes" id="UP001268683">
    <property type="component" value="Chromosome"/>
</dbReference>
<evidence type="ECO:0000256" key="4">
    <source>
        <dbReference type="PIRSR" id="PIRSR005384-2"/>
    </source>
</evidence>